<name>A0A452V886_URSMA</name>
<evidence type="ECO:0000313" key="8">
    <source>
        <dbReference type="Ensembl" id="ENSUMAP00000029796"/>
    </source>
</evidence>
<evidence type="ECO:0000256" key="2">
    <source>
        <dbReference type="ARBA" id="ARBA00008096"/>
    </source>
</evidence>
<evidence type="ECO:0000256" key="7">
    <source>
        <dbReference type="SAM" id="Phobius"/>
    </source>
</evidence>
<dbReference type="Ensembl" id="ENSUMAT00000035212.1">
    <property type="protein sequence ID" value="ENSUMAP00000029796.1"/>
    <property type="gene ID" value="ENSUMAG00000021576.1"/>
</dbReference>
<proteinExistence type="inferred from homology"/>
<evidence type="ECO:0000256" key="6">
    <source>
        <dbReference type="ARBA" id="ARBA00023136"/>
    </source>
</evidence>
<dbReference type="GO" id="GO:0043065">
    <property type="term" value="P:positive regulation of apoptotic process"/>
    <property type="evidence" value="ECO:0007669"/>
    <property type="project" value="Ensembl"/>
</dbReference>
<dbReference type="GO" id="GO:0005789">
    <property type="term" value="C:endoplasmic reticulum membrane"/>
    <property type="evidence" value="ECO:0007669"/>
    <property type="project" value="TreeGrafter"/>
</dbReference>
<evidence type="ECO:0000256" key="5">
    <source>
        <dbReference type="ARBA" id="ARBA00022989"/>
    </source>
</evidence>
<dbReference type="PANTHER" id="PTHR13144">
    <property type="entry name" value="TEX261 PROTEIN"/>
    <property type="match status" value="1"/>
</dbReference>
<protein>
    <recommendedName>
        <fullName evidence="3">Protein TEX261</fullName>
    </recommendedName>
</protein>
<feature type="transmembrane region" description="Helical" evidence="7">
    <location>
        <begin position="35"/>
        <end position="53"/>
    </location>
</feature>
<dbReference type="PANTHER" id="PTHR13144:SF0">
    <property type="entry name" value="PROTEIN TEX261"/>
    <property type="match status" value="1"/>
</dbReference>
<evidence type="ECO:0000256" key="1">
    <source>
        <dbReference type="ARBA" id="ARBA00004141"/>
    </source>
</evidence>
<dbReference type="GeneTree" id="ENSGT00390000010888"/>
<reference evidence="8" key="1">
    <citation type="submission" date="2019-03" db="UniProtKB">
        <authorList>
            <consortium name="Ensembl"/>
        </authorList>
    </citation>
    <scope>IDENTIFICATION</scope>
</reference>
<dbReference type="Pfam" id="PF04148">
    <property type="entry name" value="Erv26"/>
    <property type="match status" value="1"/>
</dbReference>
<dbReference type="GO" id="GO:0006888">
    <property type="term" value="P:endoplasmic reticulum to Golgi vesicle-mediated transport"/>
    <property type="evidence" value="ECO:0007669"/>
    <property type="project" value="InterPro"/>
</dbReference>
<keyword evidence="6 7" id="KW-0472">Membrane</keyword>
<feature type="transmembrane region" description="Helical" evidence="7">
    <location>
        <begin position="116"/>
        <end position="137"/>
    </location>
</feature>
<sequence>MFSLLPSLPNAPPPPRGLYYLAELIEEYTVATSRIIKYMIWFSTAVLIGLYVFERFPTFMIGVGLFTNLVYFGLLQTFPFIMLTSPNFILSCGLVVVNHYLAFQFFAEEYYPFSEVLAYFTFCLWIIPFAFFVSLSAGENVLPSTMQPGDDVVSNYFTKGVAGGLPVLNAADPSISFTGSLQQLTGLMAPSFLNCTSLALLWLVFLLPLLFLSVSCAGFSICPMHHGVSQGSVVGSLEEPIDADGFKDSLPRN</sequence>
<comment type="subcellular location">
    <subcellularLocation>
        <location evidence="1">Membrane</location>
        <topology evidence="1">Multi-pass membrane protein</topology>
    </subcellularLocation>
</comment>
<keyword evidence="4 7" id="KW-0812">Transmembrane</keyword>
<evidence type="ECO:0000256" key="3">
    <source>
        <dbReference type="ARBA" id="ARBA00017877"/>
    </source>
</evidence>
<dbReference type="GO" id="GO:0000139">
    <property type="term" value="C:Golgi membrane"/>
    <property type="evidence" value="ECO:0007669"/>
    <property type="project" value="TreeGrafter"/>
</dbReference>
<dbReference type="AlphaFoldDB" id="A0A452V886"/>
<comment type="similarity">
    <text evidence="2">Belongs to the SVP26 family.</text>
</comment>
<accession>A0A452V886</accession>
<dbReference type="GO" id="GO:0097020">
    <property type="term" value="F:COPII receptor activity"/>
    <property type="evidence" value="ECO:0007669"/>
    <property type="project" value="InterPro"/>
</dbReference>
<feature type="transmembrane region" description="Helical" evidence="7">
    <location>
        <begin position="199"/>
        <end position="222"/>
    </location>
</feature>
<evidence type="ECO:0000256" key="4">
    <source>
        <dbReference type="ARBA" id="ARBA00022692"/>
    </source>
</evidence>
<feature type="transmembrane region" description="Helical" evidence="7">
    <location>
        <begin position="60"/>
        <end position="82"/>
    </location>
</feature>
<dbReference type="InterPro" id="IPR007277">
    <property type="entry name" value="Svp26/Tex261"/>
</dbReference>
<dbReference type="GO" id="GO:0030134">
    <property type="term" value="C:COPII-coated ER to Golgi transport vesicle"/>
    <property type="evidence" value="ECO:0007669"/>
    <property type="project" value="TreeGrafter"/>
</dbReference>
<feature type="transmembrane region" description="Helical" evidence="7">
    <location>
        <begin position="88"/>
        <end position="107"/>
    </location>
</feature>
<gene>
    <name evidence="8" type="primary">TEX261</name>
</gene>
<organism evidence="8">
    <name type="scientific">Ursus maritimus</name>
    <name type="common">Polar bear</name>
    <name type="synonym">Thalarctos maritimus</name>
    <dbReference type="NCBI Taxonomy" id="29073"/>
    <lineage>
        <taxon>Eukaryota</taxon>
        <taxon>Metazoa</taxon>
        <taxon>Chordata</taxon>
        <taxon>Craniata</taxon>
        <taxon>Vertebrata</taxon>
        <taxon>Euteleostomi</taxon>
        <taxon>Mammalia</taxon>
        <taxon>Eutheria</taxon>
        <taxon>Laurasiatheria</taxon>
        <taxon>Carnivora</taxon>
        <taxon>Caniformia</taxon>
        <taxon>Ursidae</taxon>
        <taxon>Ursus</taxon>
    </lineage>
</organism>
<keyword evidence="5 7" id="KW-1133">Transmembrane helix</keyword>